<accession>A0ABV9TFH6</accession>
<sequence length="261" mass="27915">METLAVAQQKGGVGKTTTVVNLADAAVSEGVRVLVIDLDPQGNATTTLCPTPPAVDTLSVADVLAGDASLEETVIAGDWTSDSGGALAVVPAIAATLHPVTKHLEAQEDPGHALHALRHAIEALDDTYDLVLIDCPPALGMLTLNALVAANGVLVVSEPSLYSLDGLADIRETIDTVRTHHAPALELRGVLLNKWRGETRTGRRWRLEFEQLMGPDLLDPPIPLRVAIADAAETGQRLSQSNDTRELAYRYVRHLRSITRR</sequence>
<dbReference type="SUPFAM" id="SSF52540">
    <property type="entry name" value="P-loop containing nucleoside triphosphate hydrolases"/>
    <property type="match status" value="1"/>
</dbReference>
<dbReference type="Gene3D" id="3.40.50.300">
    <property type="entry name" value="P-loop containing nucleotide triphosphate hydrolases"/>
    <property type="match status" value="1"/>
</dbReference>
<dbReference type="Proteomes" id="UP001595797">
    <property type="component" value="Unassembled WGS sequence"/>
</dbReference>
<protein>
    <submittedName>
        <fullName evidence="2">ParA family protein</fullName>
    </submittedName>
</protein>
<dbReference type="CDD" id="cd02042">
    <property type="entry name" value="ParAB_family"/>
    <property type="match status" value="1"/>
</dbReference>
<proteinExistence type="predicted"/>
<dbReference type="PIRSF" id="PIRSF009320">
    <property type="entry name" value="Nuc_binding_HP_1000"/>
    <property type="match status" value="1"/>
</dbReference>
<name>A0ABV9TFH6_9MICC</name>
<dbReference type="EMBL" id="JBHSIW010000006">
    <property type="protein sequence ID" value="MFC4902709.1"/>
    <property type="molecule type" value="Genomic_DNA"/>
</dbReference>
<evidence type="ECO:0000313" key="2">
    <source>
        <dbReference type="EMBL" id="MFC4902709.1"/>
    </source>
</evidence>
<dbReference type="PANTHER" id="PTHR13696">
    <property type="entry name" value="P-LOOP CONTAINING NUCLEOSIDE TRIPHOSPHATE HYDROLASE"/>
    <property type="match status" value="1"/>
</dbReference>
<reference evidence="3" key="1">
    <citation type="journal article" date="2019" name="Int. J. Syst. Evol. Microbiol.">
        <title>The Global Catalogue of Microorganisms (GCM) 10K type strain sequencing project: providing services to taxonomists for standard genome sequencing and annotation.</title>
        <authorList>
            <consortium name="The Broad Institute Genomics Platform"/>
            <consortium name="The Broad Institute Genome Sequencing Center for Infectious Disease"/>
            <person name="Wu L."/>
            <person name="Ma J."/>
        </authorList>
    </citation>
    <scope>NUCLEOTIDE SEQUENCE [LARGE SCALE GENOMIC DNA]</scope>
    <source>
        <strain evidence="3">CGMCC 4.6946</strain>
    </source>
</reference>
<comment type="caution">
    <text evidence="2">The sequence shown here is derived from an EMBL/GenBank/DDBJ whole genome shotgun (WGS) entry which is preliminary data.</text>
</comment>
<gene>
    <name evidence="2" type="ORF">ACFPCS_03900</name>
</gene>
<dbReference type="PANTHER" id="PTHR13696:SF52">
    <property type="entry name" value="PARA FAMILY PROTEIN CT_582"/>
    <property type="match status" value="1"/>
</dbReference>
<dbReference type="RefSeq" id="WP_277552823.1">
    <property type="nucleotide sequence ID" value="NZ_JARAMH010000040.1"/>
</dbReference>
<evidence type="ECO:0000259" key="1">
    <source>
        <dbReference type="Pfam" id="PF13614"/>
    </source>
</evidence>
<dbReference type="InterPro" id="IPR050678">
    <property type="entry name" value="DNA_Partitioning_ATPase"/>
</dbReference>
<organism evidence="2 3">
    <name type="scientific">Kocuria oceani</name>
    <dbReference type="NCBI Taxonomy" id="988827"/>
    <lineage>
        <taxon>Bacteria</taxon>
        <taxon>Bacillati</taxon>
        <taxon>Actinomycetota</taxon>
        <taxon>Actinomycetes</taxon>
        <taxon>Micrococcales</taxon>
        <taxon>Micrococcaceae</taxon>
        <taxon>Kocuria</taxon>
    </lineage>
</organism>
<dbReference type="InterPro" id="IPR027417">
    <property type="entry name" value="P-loop_NTPase"/>
</dbReference>
<dbReference type="Pfam" id="PF13614">
    <property type="entry name" value="AAA_31"/>
    <property type="match status" value="1"/>
</dbReference>
<evidence type="ECO:0000313" key="3">
    <source>
        <dbReference type="Proteomes" id="UP001595797"/>
    </source>
</evidence>
<keyword evidence="3" id="KW-1185">Reference proteome</keyword>
<feature type="domain" description="AAA" evidence="1">
    <location>
        <begin position="1"/>
        <end position="186"/>
    </location>
</feature>
<dbReference type="InterPro" id="IPR025669">
    <property type="entry name" value="AAA_dom"/>
</dbReference>